<name>A0A917REU6_9ACTN</name>
<gene>
    <name evidence="2" type="ORF">GCM10010094_74740</name>
</gene>
<dbReference type="AlphaFoldDB" id="A0A917REU6"/>
<feature type="region of interest" description="Disordered" evidence="1">
    <location>
        <begin position="1"/>
        <end position="24"/>
    </location>
</feature>
<evidence type="ECO:0000313" key="3">
    <source>
        <dbReference type="Proteomes" id="UP000637788"/>
    </source>
</evidence>
<keyword evidence="3" id="KW-1185">Reference proteome</keyword>
<feature type="compositionally biased region" description="Polar residues" evidence="1">
    <location>
        <begin position="1"/>
        <end position="13"/>
    </location>
</feature>
<dbReference type="Gene3D" id="1.10.10.2910">
    <property type="match status" value="1"/>
</dbReference>
<organism evidence="2 3">
    <name type="scientific">Streptomyces flaveus</name>
    <dbReference type="NCBI Taxonomy" id="66370"/>
    <lineage>
        <taxon>Bacteria</taxon>
        <taxon>Bacillati</taxon>
        <taxon>Actinomycetota</taxon>
        <taxon>Actinomycetes</taxon>
        <taxon>Kitasatosporales</taxon>
        <taxon>Streptomycetaceae</taxon>
        <taxon>Streptomyces</taxon>
        <taxon>Streptomyces aurantiacus group</taxon>
    </lineage>
</organism>
<reference evidence="2" key="2">
    <citation type="submission" date="2020-09" db="EMBL/GenBank/DDBJ databases">
        <authorList>
            <person name="Sun Q."/>
            <person name="Ohkuma M."/>
        </authorList>
    </citation>
    <scope>NUCLEOTIDE SEQUENCE</scope>
    <source>
        <strain evidence="2">JCM 3035</strain>
    </source>
</reference>
<protein>
    <recommendedName>
        <fullName evidence="4">IrrE N-terminal-like domain-containing protein</fullName>
    </recommendedName>
</protein>
<dbReference type="Proteomes" id="UP000637788">
    <property type="component" value="Unassembled WGS sequence"/>
</dbReference>
<accession>A0A917REU6</accession>
<evidence type="ECO:0000313" key="2">
    <source>
        <dbReference type="EMBL" id="GGL03034.1"/>
    </source>
</evidence>
<comment type="caution">
    <text evidence="2">The sequence shown here is derived from an EMBL/GenBank/DDBJ whole genome shotgun (WGS) entry which is preliminary data.</text>
</comment>
<proteinExistence type="predicted"/>
<sequence>MNEQGSAPITTSWELPGEEDPSVGMRNERRRVRALLKKFGLPAHPTLDQLVTAYEAQTGRELLFIERELQPGEPSGLYERYLTQDRIYYPRHTSPAHQNLVKCHELAHLLLDHQPRATTIAPDVVRRVLGRSHYDDPAEHEAETIGRVLYLELNLAPDEGSAPHVASSLVHREGRHV</sequence>
<dbReference type="EMBL" id="BMPQ01000029">
    <property type="protein sequence ID" value="GGL03034.1"/>
    <property type="molecule type" value="Genomic_DNA"/>
</dbReference>
<evidence type="ECO:0008006" key="4">
    <source>
        <dbReference type="Google" id="ProtNLM"/>
    </source>
</evidence>
<evidence type="ECO:0000256" key="1">
    <source>
        <dbReference type="SAM" id="MobiDB-lite"/>
    </source>
</evidence>
<reference evidence="2" key="1">
    <citation type="journal article" date="2014" name="Int. J. Syst. Evol. Microbiol.">
        <title>Complete genome sequence of Corynebacterium casei LMG S-19264T (=DSM 44701T), isolated from a smear-ripened cheese.</title>
        <authorList>
            <consortium name="US DOE Joint Genome Institute (JGI-PGF)"/>
            <person name="Walter F."/>
            <person name="Albersmeier A."/>
            <person name="Kalinowski J."/>
            <person name="Ruckert C."/>
        </authorList>
    </citation>
    <scope>NUCLEOTIDE SEQUENCE</scope>
    <source>
        <strain evidence="2">JCM 3035</strain>
    </source>
</reference>